<organism evidence="3 4">
    <name type="scientific">Marinimicrobium koreense</name>
    <dbReference type="NCBI Taxonomy" id="306545"/>
    <lineage>
        <taxon>Bacteria</taxon>
        <taxon>Pseudomonadati</taxon>
        <taxon>Pseudomonadota</taxon>
        <taxon>Gammaproteobacteria</taxon>
        <taxon>Cellvibrionales</taxon>
        <taxon>Cellvibrionaceae</taxon>
        <taxon>Marinimicrobium</taxon>
    </lineage>
</organism>
<feature type="transmembrane region" description="Helical" evidence="1">
    <location>
        <begin position="41"/>
        <end position="61"/>
    </location>
</feature>
<dbReference type="InterPro" id="IPR006073">
    <property type="entry name" value="GTP-bd"/>
</dbReference>
<keyword evidence="1" id="KW-0812">Transmembrane</keyword>
<proteinExistence type="predicted"/>
<dbReference type="SUPFAM" id="SSF52540">
    <property type="entry name" value="P-loop containing nucleoside triphosphate hydrolases"/>
    <property type="match status" value="1"/>
</dbReference>
<dbReference type="Pfam" id="PF01926">
    <property type="entry name" value="MMR_HSR1"/>
    <property type="match status" value="1"/>
</dbReference>
<keyword evidence="4" id="KW-1185">Reference proteome</keyword>
<sequence length="474" mass="52902">MKDLIRQFGRLRLLALVLTYLPLTAVPVAGVVWLWQTGYLAYWLLLLAICGGCALMLQLWLARTDKRRIPDARTGPSGHWSTTAEGAWTQVEALAQSADPAEYALSDGSALWLLGQHALERVAGHFFPDKERPLLELTVPHALLIIERASRELRQEIVHTVPFSHRLSLGNLVRARRLQQTATRYHNAFRMGRALISPTSALYQEFSRAVGGHILDYGSERMQRWLLQEYVRKVGFYAIELYSGNLLLSGELIAGTGQPLQVLVLGPAGSGKTSLLEALAGGQSDINPNASDKWINAHRITSPVWGELELWDTPAWPTLPRRRARAAVAAADLIIWVSDAGAEGMKDDAEQLARLQRWLGRRAGQPEPPLLVALTHLEQQGEAFSLAVVAEQLSIPAEQIISLSLADPHSEQAREPLQAAFNQYYAQAERCHYWRYLHRRRQAENRELSGRQLRGAAGTAWRAARGLFRQGPKE</sequence>
<evidence type="ECO:0000313" key="3">
    <source>
        <dbReference type="EMBL" id="ROQ18451.1"/>
    </source>
</evidence>
<dbReference type="Proteomes" id="UP000273643">
    <property type="component" value="Unassembled WGS sequence"/>
</dbReference>
<protein>
    <recommendedName>
        <fullName evidence="2">G domain-containing protein</fullName>
    </recommendedName>
</protein>
<dbReference type="InterPro" id="IPR027417">
    <property type="entry name" value="P-loop_NTPase"/>
</dbReference>
<dbReference type="GO" id="GO:0005525">
    <property type="term" value="F:GTP binding"/>
    <property type="evidence" value="ECO:0007669"/>
    <property type="project" value="InterPro"/>
</dbReference>
<feature type="domain" description="G" evidence="2">
    <location>
        <begin position="262"/>
        <end position="356"/>
    </location>
</feature>
<feature type="transmembrane region" description="Helical" evidence="1">
    <location>
        <begin position="12"/>
        <end position="35"/>
    </location>
</feature>
<reference evidence="3 4" key="1">
    <citation type="submission" date="2018-11" db="EMBL/GenBank/DDBJ databases">
        <title>Genomic Encyclopedia of Type Strains, Phase IV (KMG-IV): sequencing the most valuable type-strain genomes for metagenomic binning, comparative biology and taxonomic classification.</title>
        <authorList>
            <person name="Goeker M."/>
        </authorList>
    </citation>
    <scope>NUCLEOTIDE SEQUENCE [LARGE SCALE GENOMIC DNA]</scope>
    <source>
        <strain evidence="3 4">DSM 16974</strain>
    </source>
</reference>
<name>A0A3N1NSQ5_9GAMM</name>
<dbReference type="OrthoDB" id="238366at2"/>
<dbReference type="Gene3D" id="3.40.50.300">
    <property type="entry name" value="P-loop containing nucleotide triphosphate hydrolases"/>
    <property type="match status" value="1"/>
</dbReference>
<dbReference type="EMBL" id="RJUK01000002">
    <property type="protein sequence ID" value="ROQ18451.1"/>
    <property type="molecule type" value="Genomic_DNA"/>
</dbReference>
<evidence type="ECO:0000259" key="2">
    <source>
        <dbReference type="Pfam" id="PF01926"/>
    </source>
</evidence>
<dbReference type="CDD" id="cd00882">
    <property type="entry name" value="Ras_like_GTPase"/>
    <property type="match status" value="1"/>
</dbReference>
<keyword evidence="1" id="KW-0472">Membrane</keyword>
<evidence type="ECO:0000256" key="1">
    <source>
        <dbReference type="SAM" id="Phobius"/>
    </source>
</evidence>
<dbReference type="RefSeq" id="WP_123639080.1">
    <property type="nucleotide sequence ID" value="NZ_RJUK01000002.1"/>
</dbReference>
<keyword evidence="1" id="KW-1133">Transmembrane helix</keyword>
<evidence type="ECO:0000313" key="4">
    <source>
        <dbReference type="Proteomes" id="UP000273643"/>
    </source>
</evidence>
<accession>A0A3N1NSQ5</accession>
<dbReference type="AlphaFoldDB" id="A0A3N1NSQ5"/>
<comment type="caution">
    <text evidence="3">The sequence shown here is derived from an EMBL/GenBank/DDBJ whole genome shotgun (WGS) entry which is preliminary data.</text>
</comment>
<gene>
    <name evidence="3" type="ORF">EDC38_2678</name>
</gene>